<comment type="caution">
    <text evidence="1">The sequence shown here is derived from an EMBL/GenBank/DDBJ whole genome shotgun (WGS) entry which is preliminary data.</text>
</comment>
<reference evidence="1" key="1">
    <citation type="submission" date="2020-08" db="EMBL/GenBank/DDBJ databases">
        <authorList>
            <person name="Hu Y."/>
            <person name="Nguyen S.V."/>
            <person name="Li F."/>
            <person name="Fanning S."/>
        </authorList>
    </citation>
    <scope>NUCLEOTIDE SEQUENCE</scope>
    <source>
        <strain evidence="1">SYSU D8009</strain>
    </source>
</reference>
<gene>
    <name evidence="1" type="ORF">H7965_00275</name>
</gene>
<evidence type="ECO:0000313" key="2">
    <source>
        <dbReference type="Proteomes" id="UP000600101"/>
    </source>
</evidence>
<dbReference type="Proteomes" id="UP000600101">
    <property type="component" value="Unassembled WGS sequence"/>
</dbReference>
<name>A0A9X0QW89_9PROT</name>
<proteinExistence type="predicted"/>
<evidence type="ECO:0000313" key="1">
    <source>
        <dbReference type="EMBL" id="MBC4013742.1"/>
    </source>
</evidence>
<accession>A0A9X0QW89</accession>
<organism evidence="1 2">
    <name type="scientific">Siccirubricoccus deserti</name>
    <dbReference type="NCBI Taxonomy" id="2013562"/>
    <lineage>
        <taxon>Bacteria</taxon>
        <taxon>Pseudomonadati</taxon>
        <taxon>Pseudomonadota</taxon>
        <taxon>Alphaproteobacteria</taxon>
        <taxon>Acetobacterales</taxon>
        <taxon>Roseomonadaceae</taxon>
        <taxon>Siccirubricoccus</taxon>
    </lineage>
</organism>
<dbReference type="EMBL" id="JACOMF010000001">
    <property type="protein sequence ID" value="MBC4013742.1"/>
    <property type="molecule type" value="Genomic_DNA"/>
</dbReference>
<keyword evidence="2" id="KW-1185">Reference proteome</keyword>
<dbReference type="AlphaFoldDB" id="A0A9X0QW89"/>
<protein>
    <submittedName>
        <fullName evidence="1">Uncharacterized protein</fullName>
    </submittedName>
</protein>
<sequence>MDYRIDQQAIGTIADMASKLPTLHAPIPPALAALEQRLSLPAAAEALGVPAGCHTTLPPDLLKRLLGTVVPRVALVAGLPTLGTLANLHVLVAVRLGFPLPNSLQLLANLMQTLDLRSLSVIAQMPWGPLNGLAMLVNIGALLRLRLGINPAQLDASLRIQETLPLRVPAFGAPLPALPPSPQLTVTLRYLLQLRMLFSLCEMMGVRLGGPGGIPHLAAQLRMLMAVRLPVLRVMPSLLPNLYLLARINAVWPLATLSIPQFRAHIAAILKLGVPPMPSCLGPMVPLDPAKMPPPLPTAETVEAMLGTDLTELAKVNWKIPDTVPVAEAIPGLNALALLQEMGPVLVPKP</sequence>